<dbReference type="SUPFAM" id="SSF48350">
    <property type="entry name" value="GTPase activation domain, GAP"/>
    <property type="match status" value="1"/>
</dbReference>
<accession>A0A834HRN3</accession>
<reference evidence="3" key="1">
    <citation type="submission" date="2020-08" db="EMBL/GenBank/DDBJ databases">
        <title>Genome sequencing and assembly of the red palm weevil Rhynchophorus ferrugineus.</title>
        <authorList>
            <person name="Dias G.B."/>
            <person name="Bergman C.M."/>
            <person name="Manee M."/>
        </authorList>
    </citation>
    <scope>NUCLEOTIDE SEQUENCE</scope>
    <source>
        <strain evidence="3">AA-2017</strain>
        <tissue evidence="3">Whole larva</tissue>
    </source>
</reference>
<dbReference type="Proteomes" id="UP000625711">
    <property type="component" value="Unassembled WGS sequence"/>
</dbReference>
<dbReference type="PANTHER" id="PTHR23176:SF129">
    <property type="entry name" value="RHO GTPASE ACTIVATING PROTEIN AT 16F, ISOFORM E-RELATED"/>
    <property type="match status" value="1"/>
</dbReference>
<gene>
    <name evidence="3" type="ORF">GWI33_003132</name>
</gene>
<organism evidence="3 4">
    <name type="scientific">Rhynchophorus ferrugineus</name>
    <name type="common">Red palm weevil</name>
    <name type="synonym">Curculio ferrugineus</name>
    <dbReference type="NCBI Taxonomy" id="354439"/>
    <lineage>
        <taxon>Eukaryota</taxon>
        <taxon>Metazoa</taxon>
        <taxon>Ecdysozoa</taxon>
        <taxon>Arthropoda</taxon>
        <taxon>Hexapoda</taxon>
        <taxon>Insecta</taxon>
        <taxon>Pterygota</taxon>
        <taxon>Neoptera</taxon>
        <taxon>Endopterygota</taxon>
        <taxon>Coleoptera</taxon>
        <taxon>Polyphaga</taxon>
        <taxon>Cucujiformia</taxon>
        <taxon>Curculionidae</taxon>
        <taxon>Dryophthorinae</taxon>
        <taxon>Rhynchophorus</taxon>
    </lineage>
</organism>
<evidence type="ECO:0000313" key="4">
    <source>
        <dbReference type="Proteomes" id="UP000625711"/>
    </source>
</evidence>
<dbReference type="PANTHER" id="PTHR23176">
    <property type="entry name" value="RHO/RAC/CDC GTPASE-ACTIVATING PROTEIN"/>
    <property type="match status" value="1"/>
</dbReference>
<dbReference type="Pfam" id="PF00620">
    <property type="entry name" value="RhoGAP"/>
    <property type="match status" value="1"/>
</dbReference>
<evidence type="ECO:0000259" key="2">
    <source>
        <dbReference type="PROSITE" id="PS50238"/>
    </source>
</evidence>
<dbReference type="GO" id="GO:0005737">
    <property type="term" value="C:cytoplasm"/>
    <property type="evidence" value="ECO:0007669"/>
    <property type="project" value="TreeGrafter"/>
</dbReference>
<dbReference type="SMART" id="SM00324">
    <property type="entry name" value="RhoGAP"/>
    <property type="match status" value="1"/>
</dbReference>
<dbReference type="InterPro" id="IPR008936">
    <property type="entry name" value="Rho_GTPase_activation_prot"/>
</dbReference>
<evidence type="ECO:0000256" key="1">
    <source>
        <dbReference type="ARBA" id="ARBA00022468"/>
    </source>
</evidence>
<dbReference type="OrthoDB" id="79452at2759"/>
<dbReference type="GO" id="GO:0005096">
    <property type="term" value="F:GTPase activator activity"/>
    <property type="evidence" value="ECO:0007669"/>
    <property type="project" value="UniProtKB-KW"/>
</dbReference>
<dbReference type="InterPro" id="IPR050729">
    <property type="entry name" value="Rho-GAP"/>
</dbReference>
<feature type="domain" description="Rho-GAP" evidence="2">
    <location>
        <begin position="43"/>
        <end position="245"/>
    </location>
</feature>
<dbReference type="GO" id="GO:0007165">
    <property type="term" value="P:signal transduction"/>
    <property type="evidence" value="ECO:0007669"/>
    <property type="project" value="InterPro"/>
</dbReference>
<dbReference type="PROSITE" id="PS50238">
    <property type="entry name" value="RHOGAP"/>
    <property type="match status" value="1"/>
</dbReference>
<dbReference type="InterPro" id="IPR000198">
    <property type="entry name" value="RhoGAP_dom"/>
</dbReference>
<dbReference type="AlphaFoldDB" id="A0A834HRN3"/>
<comment type="caution">
    <text evidence="3">The sequence shown here is derived from an EMBL/GenBank/DDBJ whole genome shotgun (WGS) entry which is preliminary data.</text>
</comment>
<proteinExistence type="predicted"/>
<keyword evidence="4" id="KW-1185">Reference proteome</keyword>
<feature type="non-terminal residue" evidence="3">
    <location>
        <position position="1"/>
    </location>
</feature>
<dbReference type="EMBL" id="JAACXV010022435">
    <property type="protein sequence ID" value="KAF7263290.1"/>
    <property type="molecule type" value="Genomic_DNA"/>
</dbReference>
<sequence length="256" mass="29321">NKIRRQIVYDSKTNLLIASGSKRSSREILERKGIYKNEPIFGNTLKEIYHKSQNPVPPFICKIVELIEKPENIKSMGLYRTSGNLATIQKIRLAADNGRLDILDNFSKDPDVLTGSLKLFFRELKEPLMPYCIFNQMADIIKIPLNQLTTKDHQKIRSIIVKYMYESNLATFRVIMRHLVEVVKHKEDNKMDAYNLAICWGPSLIFPNVTIGPESTIESTKDLVSLSHDATRLTDFLIGYYQMYPAELGGRPVSLV</sequence>
<keyword evidence="1" id="KW-0343">GTPase activation</keyword>
<name>A0A834HRN3_RHYFE</name>
<protein>
    <recommendedName>
        <fullName evidence="2">Rho-GAP domain-containing protein</fullName>
    </recommendedName>
</protein>
<evidence type="ECO:0000313" key="3">
    <source>
        <dbReference type="EMBL" id="KAF7263290.1"/>
    </source>
</evidence>
<dbReference type="Gene3D" id="1.10.555.10">
    <property type="entry name" value="Rho GTPase activation protein"/>
    <property type="match status" value="1"/>
</dbReference>